<dbReference type="EMBL" id="JAKOGI010002272">
    <property type="protein sequence ID" value="KAJ8422385.1"/>
    <property type="molecule type" value="Genomic_DNA"/>
</dbReference>
<dbReference type="Proteomes" id="UP001153076">
    <property type="component" value="Unassembled WGS sequence"/>
</dbReference>
<dbReference type="GO" id="GO:0004523">
    <property type="term" value="F:RNA-DNA hybrid ribonuclease activity"/>
    <property type="evidence" value="ECO:0007669"/>
    <property type="project" value="InterPro"/>
</dbReference>
<evidence type="ECO:0000259" key="1">
    <source>
        <dbReference type="Pfam" id="PF13456"/>
    </source>
</evidence>
<evidence type="ECO:0000313" key="2">
    <source>
        <dbReference type="EMBL" id="KAJ8422385.1"/>
    </source>
</evidence>
<feature type="domain" description="RNase H type-1" evidence="1">
    <location>
        <begin position="126"/>
        <end position="198"/>
    </location>
</feature>
<dbReference type="OrthoDB" id="1430901at2759"/>
<evidence type="ECO:0000313" key="3">
    <source>
        <dbReference type="Proteomes" id="UP001153076"/>
    </source>
</evidence>
<dbReference type="InterPro" id="IPR002156">
    <property type="entry name" value="RNaseH_domain"/>
</dbReference>
<dbReference type="Gene3D" id="3.30.420.10">
    <property type="entry name" value="Ribonuclease H-like superfamily/Ribonuclease H"/>
    <property type="match status" value="1"/>
</dbReference>
<protein>
    <recommendedName>
        <fullName evidence="1">RNase H type-1 domain-containing protein</fullName>
    </recommendedName>
</protein>
<reference evidence="2" key="1">
    <citation type="submission" date="2022-04" db="EMBL/GenBank/DDBJ databases">
        <title>Carnegiea gigantea Genome sequencing and assembly v2.</title>
        <authorList>
            <person name="Copetti D."/>
            <person name="Sanderson M.J."/>
            <person name="Burquez A."/>
            <person name="Wojciechowski M.F."/>
        </authorList>
    </citation>
    <scope>NUCLEOTIDE SEQUENCE</scope>
    <source>
        <strain evidence="2">SGP5-SGP5p</strain>
        <tissue evidence="2">Aerial part</tissue>
    </source>
</reference>
<keyword evidence="3" id="KW-1185">Reference proteome</keyword>
<accession>A0A9Q1GNR6</accession>
<dbReference type="InterPro" id="IPR012337">
    <property type="entry name" value="RNaseH-like_sf"/>
</dbReference>
<dbReference type="InterPro" id="IPR044730">
    <property type="entry name" value="RNase_H-like_dom_plant"/>
</dbReference>
<organism evidence="2 3">
    <name type="scientific">Carnegiea gigantea</name>
    <dbReference type="NCBI Taxonomy" id="171969"/>
    <lineage>
        <taxon>Eukaryota</taxon>
        <taxon>Viridiplantae</taxon>
        <taxon>Streptophyta</taxon>
        <taxon>Embryophyta</taxon>
        <taxon>Tracheophyta</taxon>
        <taxon>Spermatophyta</taxon>
        <taxon>Magnoliopsida</taxon>
        <taxon>eudicotyledons</taxon>
        <taxon>Gunneridae</taxon>
        <taxon>Pentapetalae</taxon>
        <taxon>Caryophyllales</taxon>
        <taxon>Cactineae</taxon>
        <taxon>Cactaceae</taxon>
        <taxon>Cactoideae</taxon>
        <taxon>Echinocereeae</taxon>
        <taxon>Carnegiea</taxon>
    </lineage>
</organism>
<dbReference type="SUPFAM" id="SSF53098">
    <property type="entry name" value="Ribonuclease H-like"/>
    <property type="match status" value="1"/>
</dbReference>
<dbReference type="Pfam" id="PF13456">
    <property type="entry name" value="RVT_3"/>
    <property type="match status" value="1"/>
</dbReference>
<comment type="caution">
    <text evidence="2">The sequence shown here is derived from an EMBL/GenBank/DDBJ whole genome shotgun (WGS) entry which is preliminary data.</text>
</comment>
<dbReference type="InterPro" id="IPR053151">
    <property type="entry name" value="RNase_H-like"/>
</dbReference>
<name>A0A9Q1GNR6_9CARY</name>
<gene>
    <name evidence="2" type="ORF">Cgig2_012101</name>
</gene>
<dbReference type="PANTHER" id="PTHR47723:SF19">
    <property type="entry name" value="POLYNUCLEOTIDYL TRANSFERASE, RIBONUCLEASE H-LIKE SUPERFAMILY PROTEIN"/>
    <property type="match status" value="1"/>
</dbReference>
<proteinExistence type="predicted"/>
<dbReference type="InterPro" id="IPR036397">
    <property type="entry name" value="RNaseH_sf"/>
</dbReference>
<dbReference type="PANTHER" id="PTHR47723">
    <property type="entry name" value="OS05G0353850 PROTEIN"/>
    <property type="match status" value="1"/>
</dbReference>
<sequence>MRETNTAFLTKLGWRLIVEKDKLWSQVLRAKYCNNRAKFLKQGLRAEVGNGRRTLFWYHNWVDTTPLCQHTLQEIPPHLQDNTVEEMWDASSGWKWNVFVELLSDEALKKVAVYEITQGEDNEDQLGLRIAWDAGHTKLEVMLDSQITMQKVQQPYKKHQPLHFIIKECQALVSSCEWEVKLHHCYREANRAVNHFANLGVDQNTPIVLYETPLMFALSILFEDVSGVSWPRTISIE</sequence>
<dbReference type="AlphaFoldDB" id="A0A9Q1GNR6"/>
<dbReference type="GO" id="GO:0003676">
    <property type="term" value="F:nucleic acid binding"/>
    <property type="evidence" value="ECO:0007669"/>
    <property type="project" value="InterPro"/>
</dbReference>
<dbReference type="CDD" id="cd06222">
    <property type="entry name" value="RNase_H_like"/>
    <property type="match status" value="1"/>
</dbReference>